<dbReference type="PANTHER" id="PTHR30632">
    <property type="entry name" value="MOLYBDATE-BINDING PERIPLASMIC PROTEIN"/>
    <property type="match status" value="1"/>
</dbReference>
<keyword evidence="5" id="KW-1185">Reference proteome</keyword>
<dbReference type="InterPro" id="IPR005950">
    <property type="entry name" value="ModA"/>
</dbReference>
<dbReference type="PANTHER" id="PTHR30632:SF0">
    <property type="entry name" value="SULFATE-BINDING PROTEIN"/>
    <property type="match status" value="1"/>
</dbReference>
<dbReference type="SUPFAM" id="SSF53850">
    <property type="entry name" value="Periplasmic binding protein-like II"/>
    <property type="match status" value="1"/>
</dbReference>
<dbReference type="Pfam" id="PF13531">
    <property type="entry name" value="SBP_bac_11"/>
    <property type="match status" value="1"/>
</dbReference>
<evidence type="ECO:0000313" key="4">
    <source>
        <dbReference type="EMBL" id="SMP18085.1"/>
    </source>
</evidence>
<comment type="caution">
    <text evidence="4">The sequence shown here is derived from an EMBL/GenBank/DDBJ whole genome shotgun (WGS) entry which is preliminary data.</text>
</comment>
<evidence type="ECO:0000256" key="1">
    <source>
        <dbReference type="ARBA" id="ARBA00009175"/>
    </source>
</evidence>
<dbReference type="PIRSF" id="PIRSF004846">
    <property type="entry name" value="ModA"/>
    <property type="match status" value="1"/>
</dbReference>
<keyword evidence="3" id="KW-0732">Signal</keyword>
<sequence length="246" mass="27660">MRILLFLLFFQFFFLPSSLADVIRLSAAMGTKDLINYEVKQFNASHNSDKVVCNFSSSGKLATQIEAGAPADIYISASKYWMDYLLKKGFIVPDSAKPFASTDLVLVVPLNSHIGSIMEAKKIAIGNRLAPVGKYAIETLKNLGIYEKLKSRFVYAPTVRQISVWVMTGNTDAGIIYYSDYVRFKDRLKLLKVFPDNLHRPITFWIGIVRGARNASGAEKFENFILNADAEDFKKFGFKKVTEGLK</sequence>
<gene>
    <name evidence="4" type="ORF">SAMN06265339_1581</name>
</gene>
<dbReference type="EMBL" id="FXUB01000005">
    <property type="protein sequence ID" value="SMP18085.1"/>
    <property type="molecule type" value="Genomic_DNA"/>
</dbReference>
<name>A0ABY1NTZ3_9BACT</name>
<organism evidence="4 5">
    <name type="scientific">Desulfurobacterium pacificum</name>
    <dbReference type="NCBI Taxonomy" id="240166"/>
    <lineage>
        <taxon>Bacteria</taxon>
        <taxon>Pseudomonadati</taxon>
        <taxon>Aquificota</taxon>
        <taxon>Aquificia</taxon>
        <taxon>Desulfurobacteriales</taxon>
        <taxon>Desulfurobacteriaceae</taxon>
        <taxon>Desulfurobacterium</taxon>
    </lineage>
</organism>
<evidence type="ECO:0000313" key="5">
    <source>
        <dbReference type="Proteomes" id="UP001157911"/>
    </source>
</evidence>
<keyword evidence="2" id="KW-0479">Metal-binding</keyword>
<dbReference type="Gene3D" id="3.40.190.10">
    <property type="entry name" value="Periplasmic binding protein-like II"/>
    <property type="match status" value="2"/>
</dbReference>
<proteinExistence type="inferred from homology"/>
<reference evidence="4 5" key="1">
    <citation type="submission" date="2017-05" db="EMBL/GenBank/DDBJ databases">
        <authorList>
            <person name="Varghese N."/>
            <person name="Submissions S."/>
        </authorList>
    </citation>
    <scope>NUCLEOTIDE SEQUENCE [LARGE SCALE GENOMIC DNA]</scope>
    <source>
        <strain evidence="4 5">DSM 15522</strain>
    </source>
</reference>
<comment type="similarity">
    <text evidence="1">Belongs to the bacterial solute-binding protein ModA family.</text>
</comment>
<evidence type="ECO:0000256" key="2">
    <source>
        <dbReference type="ARBA" id="ARBA00022723"/>
    </source>
</evidence>
<dbReference type="InterPro" id="IPR050682">
    <property type="entry name" value="ModA/WtpA"/>
</dbReference>
<dbReference type="Proteomes" id="UP001157911">
    <property type="component" value="Unassembled WGS sequence"/>
</dbReference>
<dbReference type="NCBIfam" id="TIGR01256">
    <property type="entry name" value="modA"/>
    <property type="match status" value="1"/>
</dbReference>
<accession>A0ABY1NTZ3</accession>
<protein>
    <submittedName>
        <fullName evidence="4">Molybdate transport system substrate-binding protein</fullName>
    </submittedName>
</protein>
<evidence type="ECO:0000256" key="3">
    <source>
        <dbReference type="ARBA" id="ARBA00022729"/>
    </source>
</evidence>
<dbReference type="RefSeq" id="WP_283401022.1">
    <property type="nucleotide sequence ID" value="NZ_FXUB01000005.1"/>
</dbReference>